<evidence type="ECO:0000313" key="4">
    <source>
        <dbReference type="WBParaSite" id="L893_g18610.t1"/>
    </source>
</evidence>
<protein>
    <submittedName>
        <fullName evidence="4">Thiamine transporter 2</fullName>
    </submittedName>
</protein>
<keyword evidence="2" id="KW-0472">Membrane</keyword>
<keyword evidence="3" id="KW-1185">Reference proteome</keyword>
<dbReference type="InterPro" id="IPR002666">
    <property type="entry name" value="Folate_carrier"/>
</dbReference>
<feature type="transmembrane region" description="Helical" evidence="2">
    <location>
        <begin position="68"/>
        <end position="87"/>
    </location>
</feature>
<feature type="transmembrane region" description="Helical" evidence="2">
    <location>
        <begin position="169"/>
        <end position="187"/>
    </location>
</feature>
<evidence type="ECO:0000256" key="2">
    <source>
        <dbReference type="SAM" id="Phobius"/>
    </source>
</evidence>
<dbReference type="PANTHER" id="PTHR10686:SF18">
    <property type="entry name" value="IP11787P-RELATED"/>
    <property type="match status" value="1"/>
</dbReference>
<keyword evidence="2" id="KW-0812">Transmembrane</keyword>
<proteinExistence type="inferred from homology"/>
<name>A0A1I7YR17_9BILA</name>
<reference evidence="4" key="1">
    <citation type="submission" date="2016-11" db="UniProtKB">
        <authorList>
            <consortium name="WormBaseParasite"/>
        </authorList>
    </citation>
    <scope>IDENTIFICATION</scope>
</reference>
<accession>A0A1I7YR17</accession>
<feature type="transmembrane region" description="Helical" evidence="2">
    <location>
        <begin position="43"/>
        <end position="61"/>
    </location>
</feature>
<dbReference type="Pfam" id="PF01770">
    <property type="entry name" value="Folate_carrier"/>
    <property type="match status" value="1"/>
</dbReference>
<keyword evidence="2" id="KW-1133">Transmembrane helix</keyword>
<sequence>MVKWSLWWALTMCGWLQVGNYIQTLWAEVQKDPDQSDVYNGFVEAACPFISAAAILLLQWFKIDWNRWGEFGLALAALLDFGLLYVLSKARSILLMYLVYGTYHVLYQIMITISQFNLASRLVTHSYGLIFGLNTLVALALQTALTFAVVDENGLGLPIRTQFVVYAGYHALISVIFFAAVAGRFLYRNFRHRKVHAIGGC</sequence>
<dbReference type="AlphaFoldDB" id="A0A1I7YR17"/>
<dbReference type="GO" id="GO:0005886">
    <property type="term" value="C:plasma membrane"/>
    <property type="evidence" value="ECO:0007669"/>
    <property type="project" value="TreeGrafter"/>
</dbReference>
<organism evidence="3 4">
    <name type="scientific">Steinernema glaseri</name>
    <dbReference type="NCBI Taxonomy" id="37863"/>
    <lineage>
        <taxon>Eukaryota</taxon>
        <taxon>Metazoa</taxon>
        <taxon>Ecdysozoa</taxon>
        <taxon>Nematoda</taxon>
        <taxon>Chromadorea</taxon>
        <taxon>Rhabditida</taxon>
        <taxon>Tylenchina</taxon>
        <taxon>Panagrolaimomorpha</taxon>
        <taxon>Strongyloidoidea</taxon>
        <taxon>Steinernematidae</taxon>
        <taxon>Steinernema</taxon>
    </lineage>
</organism>
<comment type="similarity">
    <text evidence="1">Belongs to the reduced folate carrier (RFC) transporter (TC 2.A.48) family.</text>
</comment>
<dbReference type="Proteomes" id="UP000095287">
    <property type="component" value="Unplaced"/>
</dbReference>
<feature type="transmembrane region" description="Helical" evidence="2">
    <location>
        <begin position="126"/>
        <end position="149"/>
    </location>
</feature>
<evidence type="ECO:0000313" key="3">
    <source>
        <dbReference type="Proteomes" id="UP000095287"/>
    </source>
</evidence>
<dbReference type="PANTHER" id="PTHR10686">
    <property type="entry name" value="FOLATE TRANSPORTER"/>
    <property type="match status" value="1"/>
</dbReference>
<evidence type="ECO:0000256" key="1">
    <source>
        <dbReference type="ARBA" id="ARBA00005773"/>
    </source>
</evidence>
<dbReference type="GO" id="GO:0090482">
    <property type="term" value="F:vitamin transmembrane transporter activity"/>
    <property type="evidence" value="ECO:0007669"/>
    <property type="project" value="InterPro"/>
</dbReference>
<dbReference type="WBParaSite" id="L893_g18610.t1">
    <property type="protein sequence ID" value="L893_g18610.t1"/>
    <property type="gene ID" value="L893_g18610"/>
</dbReference>
<feature type="transmembrane region" description="Helical" evidence="2">
    <location>
        <begin position="93"/>
        <end position="114"/>
    </location>
</feature>